<dbReference type="Proteomes" id="UP000036338">
    <property type="component" value="Unassembled WGS sequence"/>
</dbReference>
<reference evidence="1 2" key="1">
    <citation type="submission" date="2015-05" db="EMBL/GenBank/DDBJ databases">
        <title>Draft genome of Burkholderia cepacia LK29.</title>
        <authorList>
            <person name="Chan X.Y."/>
        </authorList>
    </citation>
    <scope>NUCLEOTIDE SEQUENCE [LARGE SCALE GENOMIC DNA]</scope>
    <source>
        <strain evidence="1 2">LK29</strain>
    </source>
</reference>
<evidence type="ECO:0008006" key="3">
    <source>
        <dbReference type="Google" id="ProtNLM"/>
    </source>
</evidence>
<dbReference type="CDD" id="cd14744">
    <property type="entry name" value="PAAR_CT_2"/>
    <property type="match status" value="1"/>
</dbReference>
<dbReference type="AlphaFoldDB" id="A0A0J5WHS2"/>
<dbReference type="RefSeq" id="WP_048248376.1">
    <property type="nucleotide sequence ID" value="NZ_LDWR01000040.1"/>
</dbReference>
<protein>
    <recommendedName>
        <fullName evidence="3">PAAR domain-containing protein</fullName>
    </recommendedName>
</protein>
<dbReference type="PATRIC" id="fig|292.27.peg.4640"/>
<gene>
    <name evidence="1" type="ORF">VL15_21660</name>
</gene>
<sequence length="138" mass="13625">MARAMICVGDTTTHGGRVLEGSATATIDGKPIAGVGHKVLCPQCKGVFPILPATGRRYPHTFDGRETAIEGMKTACGATLIASQASATLDDVGSGKATTGGAVAAVAATAAALAPSPTLCLECLKAAAENAATMIARG</sequence>
<dbReference type="Gene3D" id="2.60.200.60">
    <property type="match status" value="1"/>
</dbReference>
<proteinExistence type="predicted"/>
<dbReference type="Pfam" id="PF05488">
    <property type="entry name" value="PAAR_motif"/>
    <property type="match status" value="1"/>
</dbReference>
<organism evidence="1 2">
    <name type="scientific">Burkholderia cepacia</name>
    <name type="common">Pseudomonas cepacia</name>
    <dbReference type="NCBI Taxonomy" id="292"/>
    <lineage>
        <taxon>Bacteria</taxon>
        <taxon>Pseudomonadati</taxon>
        <taxon>Pseudomonadota</taxon>
        <taxon>Betaproteobacteria</taxon>
        <taxon>Burkholderiales</taxon>
        <taxon>Burkholderiaceae</taxon>
        <taxon>Burkholderia</taxon>
        <taxon>Burkholderia cepacia complex</taxon>
    </lineage>
</organism>
<comment type="caution">
    <text evidence="1">The sequence shown here is derived from an EMBL/GenBank/DDBJ whole genome shotgun (WGS) entry which is preliminary data.</text>
</comment>
<dbReference type="EMBL" id="LDWR01000040">
    <property type="protein sequence ID" value="KML54214.1"/>
    <property type="molecule type" value="Genomic_DNA"/>
</dbReference>
<evidence type="ECO:0000313" key="2">
    <source>
        <dbReference type="Proteomes" id="UP000036338"/>
    </source>
</evidence>
<evidence type="ECO:0000313" key="1">
    <source>
        <dbReference type="EMBL" id="KML54214.1"/>
    </source>
</evidence>
<accession>A0A0J5WHS2</accession>
<name>A0A0J5WHS2_BURCE</name>
<dbReference type="InterPro" id="IPR008727">
    <property type="entry name" value="PAAR_motif"/>
</dbReference>